<keyword evidence="1" id="KW-0812">Transmembrane</keyword>
<organism evidence="2 3">
    <name type="scientific">Frondihabitans peucedani</name>
    <dbReference type="NCBI Taxonomy" id="598626"/>
    <lineage>
        <taxon>Bacteria</taxon>
        <taxon>Bacillati</taxon>
        <taxon>Actinomycetota</taxon>
        <taxon>Actinomycetes</taxon>
        <taxon>Micrococcales</taxon>
        <taxon>Microbacteriaceae</taxon>
        <taxon>Frondihabitans</taxon>
    </lineage>
</organism>
<keyword evidence="1" id="KW-0472">Membrane</keyword>
<dbReference type="EMBL" id="BAABAU010000003">
    <property type="protein sequence ID" value="GAA4266892.1"/>
    <property type="molecule type" value="Genomic_DNA"/>
</dbReference>
<comment type="caution">
    <text evidence="2">The sequence shown here is derived from an EMBL/GenBank/DDBJ whole genome shotgun (WGS) entry which is preliminary data.</text>
</comment>
<evidence type="ECO:0000313" key="2">
    <source>
        <dbReference type="EMBL" id="GAA4266892.1"/>
    </source>
</evidence>
<dbReference type="Proteomes" id="UP001501594">
    <property type="component" value="Unassembled WGS sequence"/>
</dbReference>
<keyword evidence="3" id="KW-1185">Reference proteome</keyword>
<keyword evidence="1" id="KW-1133">Transmembrane helix</keyword>
<proteinExistence type="predicted"/>
<sequence>MAEVVFGAFLLAPELLPLALLAFAAAWLFRERLQSVRRRLMLTVRLARRRRHLSRRRGRS</sequence>
<feature type="transmembrane region" description="Helical" evidence="1">
    <location>
        <begin position="6"/>
        <end position="29"/>
    </location>
</feature>
<gene>
    <name evidence="2" type="ORF">GCM10022256_25040</name>
</gene>
<accession>A0ABP8E3V7</accession>
<protein>
    <submittedName>
        <fullName evidence="2">Uncharacterized protein</fullName>
    </submittedName>
</protein>
<name>A0ABP8E3V7_9MICO</name>
<reference evidence="3" key="1">
    <citation type="journal article" date="2019" name="Int. J. Syst. Evol. Microbiol.">
        <title>The Global Catalogue of Microorganisms (GCM) 10K type strain sequencing project: providing services to taxonomists for standard genome sequencing and annotation.</title>
        <authorList>
            <consortium name="The Broad Institute Genomics Platform"/>
            <consortium name="The Broad Institute Genome Sequencing Center for Infectious Disease"/>
            <person name="Wu L."/>
            <person name="Ma J."/>
        </authorList>
    </citation>
    <scope>NUCLEOTIDE SEQUENCE [LARGE SCALE GENOMIC DNA]</scope>
    <source>
        <strain evidence="3">JCM 17442</strain>
    </source>
</reference>
<evidence type="ECO:0000256" key="1">
    <source>
        <dbReference type="SAM" id="Phobius"/>
    </source>
</evidence>
<evidence type="ECO:0000313" key="3">
    <source>
        <dbReference type="Proteomes" id="UP001501594"/>
    </source>
</evidence>